<proteinExistence type="predicted"/>
<reference evidence="1" key="1">
    <citation type="submission" date="2020-08" db="EMBL/GenBank/DDBJ databases">
        <title>Taxonomic study for Lactobacillus species isolated from hardwood bark.</title>
        <authorList>
            <person name="Tohno M."/>
            <person name="Tanizawa Y."/>
        </authorList>
    </citation>
    <scope>NUCLEOTIDE SEQUENCE</scope>
    <source>
        <strain evidence="1">B40</strain>
    </source>
</reference>
<organism evidence="1 2">
    <name type="scientific">Lactobacillus corticis</name>
    <dbReference type="NCBI Taxonomy" id="2201249"/>
    <lineage>
        <taxon>Bacteria</taxon>
        <taxon>Bacillati</taxon>
        <taxon>Bacillota</taxon>
        <taxon>Bacilli</taxon>
        <taxon>Lactobacillales</taxon>
        <taxon>Lactobacillaceae</taxon>
        <taxon>Lactobacillus</taxon>
    </lineage>
</organism>
<dbReference type="InterPro" id="IPR009296">
    <property type="entry name" value="DUF951"/>
</dbReference>
<dbReference type="EMBL" id="BMAY01000002">
    <property type="protein sequence ID" value="GFZ26400.1"/>
    <property type="molecule type" value="Genomic_DNA"/>
</dbReference>
<dbReference type="PANTHER" id="PTHR38455:SF1">
    <property type="entry name" value="DUF951 DOMAIN-CONTAINING PROTEIN"/>
    <property type="match status" value="1"/>
</dbReference>
<evidence type="ECO:0000313" key="2">
    <source>
        <dbReference type="Proteomes" id="UP000677218"/>
    </source>
</evidence>
<dbReference type="PANTHER" id="PTHR38455">
    <property type="entry name" value="HYPOTHETICAL CYTOSOLIC PROTEIN"/>
    <property type="match status" value="1"/>
</dbReference>
<comment type="caution">
    <text evidence="1">The sequence shown here is derived from an EMBL/GenBank/DDBJ whole genome shotgun (WGS) entry which is preliminary data.</text>
</comment>
<keyword evidence="2" id="KW-1185">Reference proteome</keyword>
<dbReference type="RefSeq" id="WP_212780109.1">
    <property type="nucleotide sequence ID" value="NZ_BMAY01000002.1"/>
</dbReference>
<gene>
    <name evidence="1" type="ORF">LCB40_02800</name>
</gene>
<dbReference type="Pfam" id="PF06107">
    <property type="entry name" value="DUF951"/>
    <property type="match status" value="1"/>
</dbReference>
<name>A0A916VHP2_9LACO</name>
<sequence length="86" mass="9698">MTDVAYNLADTVMMKKPHACQTNDWEILRLGADIKLKCLGCGRIIMLSRGDFNKRLKKLLTKANDPVNAKKPNYVPKAEIARPQVD</sequence>
<dbReference type="AlphaFoldDB" id="A0A916VHP2"/>
<evidence type="ECO:0008006" key="3">
    <source>
        <dbReference type="Google" id="ProtNLM"/>
    </source>
</evidence>
<protein>
    <recommendedName>
        <fullName evidence="3">DUF951 domain-containing protein</fullName>
    </recommendedName>
</protein>
<accession>A0A916VHP2</accession>
<dbReference type="Proteomes" id="UP000677218">
    <property type="component" value="Unassembled WGS sequence"/>
</dbReference>
<evidence type="ECO:0000313" key="1">
    <source>
        <dbReference type="EMBL" id="GFZ26400.1"/>
    </source>
</evidence>